<dbReference type="InterPro" id="IPR043205">
    <property type="entry name" value="CYB561/CYBRD1-like"/>
</dbReference>
<comment type="subcellular location">
    <subcellularLocation>
        <location evidence="2">Membrane</location>
        <topology evidence="2">Multi-pass membrane protein</topology>
    </subcellularLocation>
</comment>
<keyword evidence="7" id="KW-0249">Electron transport</keyword>
<feature type="domain" description="Cytochrome b561" evidence="12">
    <location>
        <begin position="4"/>
        <end position="223"/>
    </location>
</feature>
<dbReference type="GO" id="GO:0016491">
    <property type="term" value="F:oxidoreductase activity"/>
    <property type="evidence" value="ECO:0007669"/>
    <property type="project" value="InterPro"/>
</dbReference>
<dbReference type="SMART" id="SM00665">
    <property type="entry name" value="B561"/>
    <property type="match status" value="1"/>
</dbReference>
<dbReference type="AlphaFoldDB" id="A0AAN8G5T4"/>
<evidence type="ECO:0000256" key="9">
    <source>
        <dbReference type="ARBA" id="ARBA00023004"/>
    </source>
</evidence>
<reference evidence="13 14" key="1">
    <citation type="submission" date="2019-10" db="EMBL/GenBank/DDBJ databases">
        <title>Assembly and Annotation for the nematode Trichostrongylus colubriformis.</title>
        <authorList>
            <person name="Martin J."/>
        </authorList>
    </citation>
    <scope>NUCLEOTIDE SEQUENCE [LARGE SCALE GENOMIC DNA]</scope>
    <source>
        <strain evidence="13">G859</strain>
        <tissue evidence="13">Whole worm</tissue>
    </source>
</reference>
<keyword evidence="4" id="KW-0349">Heme</keyword>
<keyword evidence="3" id="KW-0813">Transport</keyword>
<feature type="transmembrane region" description="Helical" evidence="11">
    <location>
        <begin position="20"/>
        <end position="42"/>
    </location>
</feature>
<feature type="transmembrane region" description="Helical" evidence="11">
    <location>
        <begin position="128"/>
        <end position="150"/>
    </location>
</feature>
<evidence type="ECO:0000259" key="12">
    <source>
        <dbReference type="PROSITE" id="PS50939"/>
    </source>
</evidence>
<evidence type="ECO:0000256" key="6">
    <source>
        <dbReference type="ARBA" id="ARBA00022723"/>
    </source>
</evidence>
<evidence type="ECO:0000313" key="14">
    <source>
        <dbReference type="Proteomes" id="UP001331761"/>
    </source>
</evidence>
<evidence type="ECO:0000313" key="13">
    <source>
        <dbReference type="EMBL" id="KAK5981493.1"/>
    </source>
</evidence>
<feature type="transmembrane region" description="Helical" evidence="11">
    <location>
        <begin position="73"/>
        <end position="94"/>
    </location>
</feature>
<dbReference type="EMBL" id="WIXE01006224">
    <property type="protein sequence ID" value="KAK5981493.1"/>
    <property type="molecule type" value="Genomic_DNA"/>
</dbReference>
<keyword evidence="10 11" id="KW-0472">Membrane</keyword>
<comment type="cofactor">
    <cofactor evidence="1">
        <name>heme b</name>
        <dbReference type="ChEBI" id="CHEBI:60344"/>
    </cofactor>
</comment>
<protein>
    <recommendedName>
        <fullName evidence="12">Cytochrome b561 domain-containing protein</fullName>
    </recommendedName>
</protein>
<gene>
    <name evidence="13" type="ORF">GCK32_001078</name>
</gene>
<evidence type="ECO:0000256" key="5">
    <source>
        <dbReference type="ARBA" id="ARBA00022692"/>
    </source>
</evidence>
<name>A0AAN8G5T4_TRICO</name>
<dbReference type="GO" id="GO:0016020">
    <property type="term" value="C:membrane"/>
    <property type="evidence" value="ECO:0007669"/>
    <property type="project" value="UniProtKB-SubCell"/>
</dbReference>
<evidence type="ECO:0000256" key="10">
    <source>
        <dbReference type="ARBA" id="ARBA00023136"/>
    </source>
</evidence>
<evidence type="ECO:0000256" key="3">
    <source>
        <dbReference type="ARBA" id="ARBA00022448"/>
    </source>
</evidence>
<dbReference type="Gene3D" id="1.20.120.1770">
    <property type="match status" value="1"/>
</dbReference>
<evidence type="ECO:0000256" key="8">
    <source>
        <dbReference type="ARBA" id="ARBA00022989"/>
    </source>
</evidence>
<feature type="transmembrane region" description="Helical" evidence="11">
    <location>
        <begin position="203"/>
        <end position="223"/>
    </location>
</feature>
<dbReference type="Pfam" id="PF03188">
    <property type="entry name" value="Cytochrom_B561"/>
    <property type="match status" value="1"/>
</dbReference>
<keyword evidence="5 11" id="KW-0812">Transmembrane</keyword>
<keyword evidence="8 11" id="KW-1133">Transmembrane helix</keyword>
<keyword evidence="14" id="KW-1185">Reference proteome</keyword>
<evidence type="ECO:0000256" key="4">
    <source>
        <dbReference type="ARBA" id="ARBA00022617"/>
    </source>
</evidence>
<keyword evidence="9" id="KW-0408">Iron</keyword>
<proteinExistence type="predicted"/>
<evidence type="ECO:0000256" key="7">
    <source>
        <dbReference type="ARBA" id="ARBA00022982"/>
    </source>
</evidence>
<keyword evidence="6" id="KW-0479">Metal-binding</keyword>
<dbReference type="Proteomes" id="UP001331761">
    <property type="component" value="Unassembled WGS sequence"/>
</dbReference>
<evidence type="ECO:0000256" key="1">
    <source>
        <dbReference type="ARBA" id="ARBA00001970"/>
    </source>
</evidence>
<evidence type="ECO:0000256" key="11">
    <source>
        <dbReference type="SAM" id="Phobius"/>
    </source>
</evidence>
<dbReference type="GO" id="GO:0046872">
    <property type="term" value="F:metal ion binding"/>
    <property type="evidence" value="ECO:0007669"/>
    <property type="project" value="UniProtKB-KW"/>
</dbReference>
<evidence type="ECO:0000256" key="2">
    <source>
        <dbReference type="ARBA" id="ARBA00004141"/>
    </source>
</evidence>
<sequence>MRQFLDSSRTVLPDTLSTQLFRILFGISQGSGALMIILATIWMEMYGNDGVWTAVYFRFHPVLMTFAKWTATVAHAIVHSCAIFVMCLGAFSVWTTYTSIDEATTTTTSSDVPYGPQPFLRYYSFHTWLGTATITLYIMQYIGGILIYTHHDTDTRRVAMPFHQLMGVIVFGAVIITTCFGISQQASWKSICKASQEVGQHILSNIFATLFLVFCMSVILLLCNPRWKREKQ</sequence>
<dbReference type="PANTHER" id="PTHR10106:SF0">
    <property type="entry name" value="LD36721P"/>
    <property type="match status" value="1"/>
</dbReference>
<accession>A0AAN8G5T4</accession>
<dbReference type="InterPro" id="IPR006593">
    <property type="entry name" value="Cyt_b561/ferric_Rdtase_TM"/>
</dbReference>
<dbReference type="PROSITE" id="PS50939">
    <property type="entry name" value="CYTOCHROME_B561"/>
    <property type="match status" value="1"/>
</dbReference>
<feature type="transmembrane region" description="Helical" evidence="11">
    <location>
        <begin position="162"/>
        <end position="183"/>
    </location>
</feature>
<organism evidence="13 14">
    <name type="scientific">Trichostrongylus colubriformis</name>
    <name type="common">Black scour worm</name>
    <dbReference type="NCBI Taxonomy" id="6319"/>
    <lineage>
        <taxon>Eukaryota</taxon>
        <taxon>Metazoa</taxon>
        <taxon>Ecdysozoa</taxon>
        <taxon>Nematoda</taxon>
        <taxon>Chromadorea</taxon>
        <taxon>Rhabditida</taxon>
        <taxon>Rhabditina</taxon>
        <taxon>Rhabditomorpha</taxon>
        <taxon>Strongyloidea</taxon>
        <taxon>Trichostrongylidae</taxon>
        <taxon>Trichostrongylus</taxon>
    </lineage>
</organism>
<dbReference type="PANTHER" id="PTHR10106">
    <property type="entry name" value="CYTOCHROME B561-RELATED"/>
    <property type="match status" value="1"/>
</dbReference>
<comment type="caution">
    <text evidence="13">The sequence shown here is derived from an EMBL/GenBank/DDBJ whole genome shotgun (WGS) entry which is preliminary data.</text>
</comment>